<dbReference type="EMBL" id="JALHLF010000075">
    <property type="protein sequence ID" value="MCJ2184072.1"/>
    <property type="molecule type" value="Genomic_DNA"/>
</dbReference>
<protein>
    <submittedName>
        <fullName evidence="1">Uncharacterized protein</fullName>
    </submittedName>
</protein>
<dbReference type="InterPro" id="IPR011049">
    <property type="entry name" value="Serralysin-like_metalloprot_C"/>
</dbReference>
<dbReference type="Pfam" id="PF00353">
    <property type="entry name" value="HemolysinCabind"/>
    <property type="match status" value="1"/>
</dbReference>
<reference evidence="1" key="1">
    <citation type="submission" date="2022-03" db="EMBL/GenBank/DDBJ databases">
        <title>Identification of a novel bacterium isolated from mangrove sediments.</title>
        <authorList>
            <person name="Pan X."/>
        </authorList>
    </citation>
    <scope>NUCLEOTIDE SEQUENCE</scope>
    <source>
        <strain evidence="1">B1949</strain>
    </source>
</reference>
<dbReference type="SUPFAM" id="SSF51120">
    <property type="entry name" value="beta-Roll"/>
    <property type="match status" value="1"/>
</dbReference>
<organism evidence="1 2">
    <name type="scientific">Novosphingobium organovorum</name>
    <dbReference type="NCBI Taxonomy" id="2930092"/>
    <lineage>
        <taxon>Bacteria</taxon>
        <taxon>Pseudomonadati</taxon>
        <taxon>Pseudomonadota</taxon>
        <taxon>Alphaproteobacteria</taxon>
        <taxon>Sphingomonadales</taxon>
        <taxon>Sphingomonadaceae</taxon>
        <taxon>Novosphingobium</taxon>
    </lineage>
</organism>
<dbReference type="Proteomes" id="UP001162881">
    <property type="component" value="Unassembled WGS sequence"/>
</dbReference>
<keyword evidence="2" id="KW-1185">Reference proteome</keyword>
<accession>A0ABT0BG88</accession>
<name>A0ABT0BG88_9SPHN</name>
<evidence type="ECO:0000313" key="2">
    <source>
        <dbReference type="Proteomes" id="UP001162881"/>
    </source>
</evidence>
<dbReference type="RefSeq" id="WP_244022528.1">
    <property type="nucleotide sequence ID" value="NZ_JALHLF010000075.1"/>
</dbReference>
<dbReference type="InterPro" id="IPR018511">
    <property type="entry name" value="Hemolysin-typ_Ca-bd_CS"/>
</dbReference>
<dbReference type="PROSITE" id="PS00330">
    <property type="entry name" value="HEMOLYSIN_CALCIUM"/>
    <property type="match status" value="1"/>
</dbReference>
<comment type="caution">
    <text evidence="1">The sequence shown here is derived from an EMBL/GenBank/DDBJ whole genome shotgun (WGS) entry which is preliminary data.</text>
</comment>
<dbReference type="InterPro" id="IPR001343">
    <property type="entry name" value="Hemolysn_Ca-bd"/>
</dbReference>
<sequence length="170" mass="18494">MRDGLRARMQNIVIVPRQSERADILSGDFGADTLWGGAGNDRFVFKYATAGFDEVGNQAYDTIADFDVGDTIAFDGFPTSGEGAVAIGAWQDGDDVVIGVYTDNDLVFDYTIAVVMNASLAEVVDALALFWKPPPGETHTRSDARGLSLPRVVRRRAYEAGLMPISSRRR</sequence>
<dbReference type="Gene3D" id="2.150.10.10">
    <property type="entry name" value="Serralysin-like metalloprotease, C-terminal"/>
    <property type="match status" value="1"/>
</dbReference>
<gene>
    <name evidence="1" type="ORF">MTR62_15410</name>
</gene>
<proteinExistence type="predicted"/>
<evidence type="ECO:0000313" key="1">
    <source>
        <dbReference type="EMBL" id="MCJ2184072.1"/>
    </source>
</evidence>